<evidence type="ECO:0000313" key="3">
    <source>
        <dbReference type="EMBL" id="CZR60758.1"/>
    </source>
</evidence>
<dbReference type="Proteomes" id="UP000184330">
    <property type="component" value="Unassembled WGS sequence"/>
</dbReference>
<dbReference type="STRING" id="576137.A0A1L7X6W7"/>
<feature type="compositionally biased region" description="Low complexity" evidence="1">
    <location>
        <begin position="904"/>
        <end position="915"/>
    </location>
</feature>
<feature type="compositionally biased region" description="Low complexity" evidence="1">
    <location>
        <begin position="846"/>
        <end position="860"/>
    </location>
</feature>
<feature type="compositionally biased region" description="Basic and acidic residues" evidence="1">
    <location>
        <begin position="992"/>
        <end position="1004"/>
    </location>
</feature>
<feature type="compositionally biased region" description="Basic residues" evidence="1">
    <location>
        <begin position="620"/>
        <end position="630"/>
    </location>
</feature>
<feature type="compositionally biased region" description="Pro residues" evidence="1">
    <location>
        <begin position="790"/>
        <end position="807"/>
    </location>
</feature>
<feature type="region of interest" description="Disordered" evidence="1">
    <location>
        <begin position="499"/>
        <end position="520"/>
    </location>
</feature>
<organism evidence="3 4">
    <name type="scientific">Phialocephala subalpina</name>
    <dbReference type="NCBI Taxonomy" id="576137"/>
    <lineage>
        <taxon>Eukaryota</taxon>
        <taxon>Fungi</taxon>
        <taxon>Dikarya</taxon>
        <taxon>Ascomycota</taxon>
        <taxon>Pezizomycotina</taxon>
        <taxon>Leotiomycetes</taxon>
        <taxon>Helotiales</taxon>
        <taxon>Mollisiaceae</taxon>
        <taxon>Phialocephala</taxon>
        <taxon>Phialocephala fortinii species complex</taxon>
    </lineage>
</organism>
<feature type="compositionally biased region" description="Low complexity" evidence="1">
    <location>
        <begin position="753"/>
        <end position="762"/>
    </location>
</feature>
<reference evidence="3 4" key="1">
    <citation type="submission" date="2016-03" db="EMBL/GenBank/DDBJ databases">
        <authorList>
            <person name="Ploux O."/>
        </authorList>
    </citation>
    <scope>NUCLEOTIDE SEQUENCE [LARGE SCALE GENOMIC DNA]</scope>
    <source>
        <strain evidence="3 4">UAMH 11012</strain>
    </source>
</reference>
<accession>A0A1L7X6W7</accession>
<feature type="region of interest" description="Disordered" evidence="1">
    <location>
        <begin position="535"/>
        <end position="581"/>
    </location>
</feature>
<feature type="compositionally biased region" description="Polar residues" evidence="1">
    <location>
        <begin position="778"/>
        <end position="788"/>
    </location>
</feature>
<dbReference type="Pfam" id="PF12868">
    <property type="entry name" value="DUF3824"/>
    <property type="match status" value="2"/>
</dbReference>
<feature type="compositionally biased region" description="Basic and acidic residues" evidence="1">
    <location>
        <begin position="1073"/>
        <end position="1095"/>
    </location>
</feature>
<feature type="compositionally biased region" description="Basic and acidic residues" evidence="1">
    <location>
        <begin position="430"/>
        <end position="439"/>
    </location>
</feature>
<dbReference type="EMBL" id="FJOG01000016">
    <property type="protein sequence ID" value="CZR60758.1"/>
    <property type="molecule type" value="Genomic_DNA"/>
</dbReference>
<feature type="compositionally biased region" description="Basic and acidic residues" evidence="1">
    <location>
        <begin position="810"/>
        <end position="836"/>
    </location>
</feature>
<gene>
    <name evidence="3" type="ORF">PAC_10654</name>
</gene>
<feature type="compositionally biased region" description="Basic and acidic residues" evidence="1">
    <location>
        <begin position="1135"/>
        <end position="1145"/>
    </location>
</feature>
<feature type="compositionally biased region" description="Gly residues" evidence="1">
    <location>
        <begin position="1123"/>
        <end position="1133"/>
    </location>
</feature>
<feature type="region of interest" description="Disordered" evidence="1">
    <location>
        <begin position="1122"/>
        <end position="1158"/>
    </location>
</feature>
<evidence type="ECO:0000256" key="1">
    <source>
        <dbReference type="SAM" id="MobiDB-lite"/>
    </source>
</evidence>
<proteinExistence type="predicted"/>
<feature type="compositionally biased region" description="Low complexity" evidence="1">
    <location>
        <begin position="956"/>
        <end position="965"/>
    </location>
</feature>
<dbReference type="PANTHER" id="PTHR35487:SF1">
    <property type="entry name" value="DUF3824 DOMAIN-CONTAINING PROTEIN"/>
    <property type="match status" value="1"/>
</dbReference>
<feature type="compositionally biased region" description="Polar residues" evidence="1">
    <location>
        <begin position="735"/>
        <end position="747"/>
    </location>
</feature>
<feature type="region of interest" description="Disordered" evidence="1">
    <location>
        <begin position="1"/>
        <end position="36"/>
    </location>
</feature>
<dbReference type="AlphaFoldDB" id="A0A1L7X6W7"/>
<feature type="compositionally biased region" description="Basic and acidic residues" evidence="1">
    <location>
        <begin position="1050"/>
        <end position="1066"/>
    </location>
</feature>
<feature type="compositionally biased region" description="Basic residues" evidence="1">
    <location>
        <begin position="555"/>
        <end position="565"/>
    </location>
</feature>
<name>A0A1L7X6W7_9HELO</name>
<feature type="region of interest" description="Disordered" evidence="1">
    <location>
        <begin position="429"/>
        <end position="480"/>
    </location>
</feature>
<keyword evidence="4" id="KW-1185">Reference proteome</keyword>
<feature type="region of interest" description="Disordered" evidence="1">
    <location>
        <begin position="614"/>
        <end position="1095"/>
    </location>
</feature>
<feature type="compositionally biased region" description="Basic residues" evidence="1">
    <location>
        <begin position="440"/>
        <end position="450"/>
    </location>
</feature>
<dbReference type="OrthoDB" id="3561737at2759"/>
<feature type="compositionally biased region" description="Basic residues" evidence="1">
    <location>
        <begin position="395"/>
        <end position="407"/>
    </location>
</feature>
<evidence type="ECO:0000313" key="4">
    <source>
        <dbReference type="Proteomes" id="UP000184330"/>
    </source>
</evidence>
<feature type="compositionally biased region" description="Low complexity" evidence="1">
    <location>
        <begin position="649"/>
        <end position="663"/>
    </location>
</feature>
<dbReference type="PANTHER" id="PTHR35487">
    <property type="entry name" value="DUF3824 DOMAIN-CONTAINING PROTEIN"/>
    <property type="match status" value="1"/>
</dbReference>
<feature type="compositionally biased region" description="Basic and acidic residues" evidence="1">
    <location>
        <begin position="892"/>
        <end position="901"/>
    </location>
</feature>
<feature type="region of interest" description="Disordered" evidence="1">
    <location>
        <begin position="384"/>
        <end position="407"/>
    </location>
</feature>
<feature type="domain" description="DUF3824" evidence="2">
    <location>
        <begin position="641"/>
        <end position="782"/>
    </location>
</feature>
<feature type="domain" description="DUF3824" evidence="2">
    <location>
        <begin position="511"/>
        <end position="578"/>
    </location>
</feature>
<feature type="compositionally biased region" description="Basic and acidic residues" evidence="1">
    <location>
        <begin position="672"/>
        <end position="686"/>
    </location>
</feature>
<evidence type="ECO:0000259" key="2">
    <source>
        <dbReference type="Pfam" id="PF12868"/>
    </source>
</evidence>
<sequence>MPEVTRVVRSYRDEYDSDDDGRSVVSRRTKDDGSYRTVQRYRVTPSRVEEVEVDRRSSRLDIAPRAERIEIDRRSERWEPERPRSAIDIRPRSSIVERERYIERDREPVREVRETERYIEREREPAREPERERTRTVVYERDRESEPLRPWERAPARPWESERDVRETDVVRVEKRTERREEPYELERYQRETEYYDRPEPAPQPIIIRQRAPEPQQIIVQEAPQPLPIVLPAPREEVQIVKQEVIREVEAPRPEPRRQEDEYYYRRDVREVRDGGRRDEDFAMERYDSRRDIRPRDSVSGDEYSDEDYVVRKKIVRRVRSRSGSPHHKRHLAEGALAGAGAAALLANHAAKQGTGGEHRGRKVIGGAALGAIGAEVITRARSRFRDREDDSRSRSRSSSRHSHRKIKTAIGLAAAGLAAAAAAKYVSNRKAEKQELGRGRSRTRSLSRRRYSDDDYDDYDDRRARTRSRSVHADPKHRSATIAKAGAATAAVAAVAEHLRNKSRRRSGERSKSKIRTGAEIAGAGLAGAAVAGLYENKKAKEEMREEEAEIRRERRRSRSRSRARSVGAYSDPGVDPELGMVQYGTEPVYTHTPAYQQGYDYDPASVAAGAAYGATRGSRSRSHRRRHSSSSSGERRHSRSRSRVRDIAGAAAGTAAAAIGINQYKKRKEKKEAERERERRRYEEEAPPENYYARNYADEGYSPSPPHASGGSYYPQNNEFPPPPQAPAGFTHHGNQSTPHVNETNIPPYNPANYANQAPPHVDPYGYPPQNHPGDNVSNETTSRQTPYVPPNPDPSPYFPPPPTEPIEEVREREPQTQRRSHSRDPFERAEEGGVIHTPPSTASPSPLNSRSPSPSQPTAKSVSFGPLSPTSLRSLARIHQTAKATGTDTHNHDIHDPSIHPSASSSDAEPSEQNSLVHARAGRTHHRDTSPTSTYDSQDLSRHRRRRRRRNSDPSSNRPNQPSKHRRRQRNASRSPSQSDDSSGEVEVLPDRFDAEGRPLDRYGNAYEPRSKGSGWRANVAWLKGDSRSGFKGGARSFGSDIPRSSMDYDDRRVKDRDGDKQVSRRHRDRDRDDRNERDDEGHEGGGQEMVEKFARDFGDVFEGKKTWRDLLTGFVESAGGLGALTGGGSKESLDSDGGREKGGKRRRRRETDRY</sequence>
<dbReference type="InterPro" id="IPR024436">
    <property type="entry name" value="DUF3824"/>
</dbReference>
<protein>
    <recommendedName>
        <fullName evidence="2">DUF3824 domain-containing protein</fullName>
    </recommendedName>
</protein>
<feature type="compositionally biased region" description="Basic and acidic residues" evidence="1">
    <location>
        <begin position="384"/>
        <end position="394"/>
    </location>
</feature>